<reference evidence="10" key="1">
    <citation type="submission" date="2020-10" db="EMBL/GenBank/DDBJ databases">
        <authorList>
            <person name="Gilroy R."/>
        </authorList>
    </citation>
    <scope>NUCLEOTIDE SEQUENCE</scope>
    <source>
        <strain evidence="10">10406</strain>
    </source>
</reference>
<evidence type="ECO:0000256" key="2">
    <source>
        <dbReference type="ARBA" id="ARBA00002764"/>
    </source>
</evidence>
<protein>
    <recommendedName>
        <fullName evidence="7">Glycogen synthase</fullName>
        <ecNumber evidence="7">2.4.1.21</ecNumber>
    </recommendedName>
    <alternativeName>
        <fullName evidence="7">Starch [bacterial glycogen] synthase</fullName>
    </alternativeName>
</protein>
<dbReference type="CDD" id="cd03791">
    <property type="entry name" value="GT5_Glycogen_synthase_DULL1-like"/>
    <property type="match status" value="1"/>
</dbReference>
<dbReference type="HAMAP" id="MF_00484">
    <property type="entry name" value="Glycogen_synth"/>
    <property type="match status" value="1"/>
</dbReference>
<keyword evidence="4 7" id="KW-0328">Glycosyltransferase</keyword>
<proteinExistence type="inferred from homology"/>
<dbReference type="Gene3D" id="3.40.50.2000">
    <property type="entry name" value="Glycogen Phosphorylase B"/>
    <property type="match status" value="2"/>
</dbReference>
<evidence type="ECO:0000256" key="4">
    <source>
        <dbReference type="ARBA" id="ARBA00022676"/>
    </source>
</evidence>
<comment type="similarity">
    <text evidence="3 7">Belongs to the glycosyltransferase 1 family. Bacterial/plant glycogen synthase subfamily.</text>
</comment>
<evidence type="ECO:0000256" key="1">
    <source>
        <dbReference type="ARBA" id="ARBA00001478"/>
    </source>
</evidence>
<feature type="domain" description="Glycosyl transferase family 1" evidence="8">
    <location>
        <begin position="289"/>
        <end position="430"/>
    </location>
</feature>
<sequence length="474" mass="54010">MKILFVASEAAPFVRSGGLGDVAGALPKAFAELGHDARVILPFYKLIIPDKYKNNFRFVGSTYVDLSWRRQYVGVYEAIYDGVTYYFVDNEMYFKRDRLYGNFDDGERFAYFSKAVLEVIQLIGFYPDILHCNDWHTALTPVYLDVFYRFAEEFRNIRTVFTIHNIEFQGKYGTELLGDILGLPQWAESLVMNDGCVNFMKGGIECSSAVTTVSETYANEILDPYYSYGLEGILSERRYKLHGVINGIDTKVYDPATDPALFKNYTLRSYGKKKLNKQALCEMLDLPYDENRPLMAMVTRLTEQKGMDLVGAVIDEIMRADIQMVVLGTGDWRYENLVERVQGQYPSKFRGIVQFSSDLASKLYAASDLFLMPSKFEPCGLSQMIAMAYGSVPVVRETGGLKDTVEPFNPVEKTGVGFTFKTYNSYDMLDAVWRAYGTFFDKDNWKAVVSNGMKKNFGWEVSAKKYLDIYAGIR</sequence>
<dbReference type="PANTHER" id="PTHR45825">
    <property type="entry name" value="GRANULE-BOUND STARCH SYNTHASE 1, CHLOROPLASTIC/AMYLOPLASTIC"/>
    <property type="match status" value="1"/>
</dbReference>
<dbReference type="Proteomes" id="UP000886857">
    <property type="component" value="Unassembled WGS sequence"/>
</dbReference>
<dbReference type="NCBIfam" id="NF001898">
    <property type="entry name" value="PRK00654.1-1"/>
    <property type="match status" value="1"/>
</dbReference>
<name>A0A9D1N9J0_9FIRM</name>
<comment type="catalytic activity">
    <reaction evidence="1 7">
        <text>[(1-&gt;4)-alpha-D-glucosyl](n) + ADP-alpha-D-glucose = [(1-&gt;4)-alpha-D-glucosyl](n+1) + ADP + H(+)</text>
        <dbReference type="Rhea" id="RHEA:18189"/>
        <dbReference type="Rhea" id="RHEA-COMP:9584"/>
        <dbReference type="Rhea" id="RHEA-COMP:9587"/>
        <dbReference type="ChEBI" id="CHEBI:15378"/>
        <dbReference type="ChEBI" id="CHEBI:15444"/>
        <dbReference type="ChEBI" id="CHEBI:57498"/>
        <dbReference type="ChEBI" id="CHEBI:456216"/>
        <dbReference type="EC" id="2.4.1.21"/>
    </reaction>
</comment>
<dbReference type="InterPro" id="IPR011835">
    <property type="entry name" value="GS/SS"/>
</dbReference>
<comment type="pathway">
    <text evidence="7">Glycan biosynthesis; glycogen biosynthesis.</text>
</comment>
<dbReference type="NCBIfam" id="TIGR02095">
    <property type="entry name" value="glgA"/>
    <property type="match status" value="1"/>
</dbReference>
<feature type="domain" description="Starch synthase catalytic" evidence="9">
    <location>
        <begin position="2"/>
        <end position="235"/>
    </location>
</feature>
<organism evidence="10 11">
    <name type="scientific">Candidatus Limadaptatus stercoripullorum</name>
    <dbReference type="NCBI Taxonomy" id="2840846"/>
    <lineage>
        <taxon>Bacteria</taxon>
        <taxon>Bacillati</taxon>
        <taxon>Bacillota</taxon>
        <taxon>Clostridia</taxon>
        <taxon>Eubacteriales</taxon>
        <taxon>Candidatus Limadaptatus</taxon>
    </lineage>
</organism>
<evidence type="ECO:0000256" key="7">
    <source>
        <dbReference type="HAMAP-Rule" id="MF_00484"/>
    </source>
</evidence>
<evidence type="ECO:0000313" key="10">
    <source>
        <dbReference type="EMBL" id="HIU99037.1"/>
    </source>
</evidence>
<dbReference type="Pfam" id="PF08323">
    <property type="entry name" value="Glyco_transf_5"/>
    <property type="match status" value="1"/>
</dbReference>
<comment type="function">
    <text evidence="2 7">Synthesizes alpha-1,4-glucan chains using ADP-glucose.</text>
</comment>
<evidence type="ECO:0000259" key="9">
    <source>
        <dbReference type="Pfam" id="PF08323"/>
    </source>
</evidence>
<dbReference type="InterPro" id="IPR013534">
    <property type="entry name" value="Starch_synth_cat_dom"/>
</dbReference>
<dbReference type="EC" id="2.4.1.21" evidence="7"/>
<evidence type="ECO:0000256" key="6">
    <source>
        <dbReference type="ARBA" id="ARBA00023056"/>
    </source>
</evidence>
<keyword evidence="6 7" id="KW-0320">Glycogen biosynthesis</keyword>
<dbReference type="InterPro" id="IPR001296">
    <property type="entry name" value="Glyco_trans_1"/>
</dbReference>
<dbReference type="GO" id="GO:0004373">
    <property type="term" value="F:alpha-1,4-glucan glucosyltransferase (UDP-glucose donor) activity"/>
    <property type="evidence" value="ECO:0007669"/>
    <property type="project" value="InterPro"/>
</dbReference>
<gene>
    <name evidence="7 10" type="primary">glgA</name>
    <name evidence="10" type="ORF">IAC73_04275</name>
</gene>
<reference evidence="10" key="2">
    <citation type="journal article" date="2021" name="PeerJ">
        <title>Extensive microbial diversity within the chicken gut microbiome revealed by metagenomics and culture.</title>
        <authorList>
            <person name="Gilroy R."/>
            <person name="Ravi A."/>
            <person name="Getino M."/>
            <person name="Pursley I."/>
            <person name="Horton D.L."/>
            <person name="Alikhan N.F."/>
            <person name="Baker D."/>
            <person name="Gharbi K."/>
            <person name="Hall N."/>
            <person name="Watson M."/>
            <person name="Adriaenssens E.M."/>
            <person name="Foster-Nyarko E."/>
            <person name="Jarju S."/>
            <person name="Secka A."/>
            <person name="Antonio M."/>
            <person name="Oren A."/>
            <person name="Chaudhuri R.R."/>
            <person name="La Ragione R."/>
            <person name="Hildebrand F."/>
            <person name="Pallen M.J."/>
        </authorList>
    </citation>
    <scope>NUCLEOTIDE SEQUENCE</scope>
    <source>
        <strain evidence="10">10406</strain>
    </source>
</reference>
<keyword evidence="5 7" id="KW-0808">Transferase</keyword>
<evidence type="ECO:0000256" key="5">
    <source>
        <dbReference type="ARBA" id="ARBA00022679"/>
    </source>
</evidence>
<dbReference type="PANTHER" id="PTHR45825:SF11">
    <property type="entry name" value="ALPHA AMYLASE DOMAIN-CONTAINING PROTEIN"/>
    <property type="match status" value="1"/>
</dbReference>
<comment type="caution">
    <text evidence="10">The sequence shown here is derived from an EMBL/GenBank/DDBJ whole genome shotgun (WGS) entry which is preliminary data.</text>
</comment>
<accession>A0A9D1N9J0</accession>
<dbReference type="Pfam" id="PF00534">
    <property type="entry name" value="Glycos_transf_1"/>
    <property type="match status" value="1"/>
</dbReference>
<dbReference type="GO" id="GO:0005978">
    <property type="term" value="P:glycogen biosynthetic process"/>
    <property type="evidence" value="ECO:0007669"/>
    <property type="project" value="UniProtKB-UniRule"/>
</dbReference>
<dbReference type="SUPFAM" id="SSF53756">
    <property type="entry name" value="UDP-Glycosyltransferase/glycogen phosphorylase"/>
    <property type="match status" value="1"/>
</dbReference>
<evidence type="ECO:0000313" key="11">
    <source>
        <dbReference type="Proteomes" id="UP000886857"/>
    </source>
</evidence>
<feature type="binding site" evidence="7">
    <location>
        <position position="15"/>
    </location>
    <ligand>
        <name>ADP-alpha-D-glucose</name>
        <dbReference type="ChEBI" id="CHEBI:57498"/>
    </ligand>
</feature>
<dbReference type="GO" id="GO:0009011">
    <property type="term" value="F:alpha-1,4-glucan glucosyltransferase (ADP-glucose donor) activity"/>
    <property type="evidence" value="ECO:0007669"/>
    <property type="project" value="UniProtKB-UniRule"/>
</dbReference>
<evidence type="ECO:0000256" key="3">
    <source>
        <dbReference type="ARBA" id="ARBA00010281"/>
    </source>
</evidence>
<evidence type="ECO:0000259" key="8">
    <source>
        <dbReference type="Pfam" id="PF00534"/>
    </source>
</evidence>
<dbReference type="EMBL" id="DVOE01000065">
    <property type="protein sequence ID" value="HIU99037.1"/>
    <property type="molecule type" value="Genomic_DNA"/>
</dbReference>
<dbReference type="AlphaFoldDB" id="A0A9D1N9J0"/>